<accession>A0A5C1ANC7</accession>
<evidence type="ECO:0008006" key="4">
    <source>
        <dbReference type="Google" id="ProtNLM"/>
    </source>
</evidence>
<evidence type="ECO:0000313" key="3">
    <source>
        <dbReference type="Proteomes" id="UP000324974"/>
    </source>
</evidence>
<evidence type="ECO:0000313" key="2">
    <source>
        <dbReference type="EMBL" id="QEL19496.1"/>
    </source>
</evidence>
<dbReference type="EMBL" id="CP042425">
    <property type="protein sequence ID" value="QEL19496.1"/>
    <property type="molecule type" value="Genomic_DNA"/>
</dbReference>
<name>A0A5C1ANC7_9BACT</name>
<evidence type="ECO:0000256" key="1">
    <source>
        <dbReference type="SAM" id="MobiDB-lite"/>
    </source>
</evidence>
<proteinExistence type="predicted"/>
<gene>
    <name evidence="2" type="ORF">PX52LOC_06570</name>
</gene>
<feature type="compositionally biased region" description="Low complexity" evidence="1">
    <location>
        <begin position="13"/>
        <end position="29"/>
    </location>
</feature>
<dbReference type="AlphaFoldDB" id="A0A5C1ANC7"/>
<sequence>MDGKNTSGEGKSAPSGGPAATTLPPAASAKNPDPAGTNLSPPAAPTKPAFVSVLPKAAPQCPLEHILYGPPVAPEQHIKGYSEDEFENFIREWAFQHKQIKLKAYVQIGRFGGAGDMGRDVVGYIEQPSSHGKLDIYQCKHYGHGLHPGDVWTELGKLCYFTFLGAFAVPEEYRFICPDDVGPELGRLLENPEDIRQRLTDEWNRHVEGEITKKQKVKLEGKLLRHVKSFDFNRVGYKPIHEIIEEFRATPRYPSRFGGGLIIPRSPDKTPPAEIEEHEQRYVEQLIEAYKDHKDDTVKLETLASHPELDKHFARSSAWS</sequence>
<keyword evidence="3" id="KW-1185">Reference proteome</keyword>
<reference evidence="3" key="1">
    <citation type="submission" date="2019-08" db="EMBL/GenBank/DDBJ databases">
        <title>Limnoglobus roseus gen. nov., sp. nov., a novel freshwater planctomycete with a giant genome from the family Gemmataceae.</title>
        <authorList>
            <person name="Kulichevskaya I.S."/>
            <person name="Naumoff D.G."/>
            <person name="Miroshnikov K."/>
            <person name="Ivanova A."/>
            <person name="Philippov D.A."/>
            <person name="Hakobyan A."/>
            <person name="Rijpstra I.C."/>
            <person name="Sinninghe Damste J.S."/>
            <person name="Liesack W."/>
            <person name="Dedysh S.N."/>
        </authorList>
    </citation>
    <scope>NUCLEOTIDE SEQUENCE [LARGE SCALE GENOMIC DNA]</scope>
    <source>
        <strain evidence="3">PX52</strain>
    </source>
</reference>
<dbReference type="Proteomes" id="UP000324974">
    <property type="component" value="Chromosome"/>
</dbReference>
<protein>
    <recommendedName>
        <fullName evidence="4">Restriction endonuclease</fullName>
    </recommendedName>
</protein>
<dbReference type="KEGG" id="lrs:PX52LOC_06570"/>
<organism evidence="2 3">
    <name type="scientific">Limnoglobus roseus</name>
    <dbReference type="NCBI Taxonomy" id="2598579"/>
    <lineage>
        <taxon>Bacteria</taxon>
        <taxon>Pseudomonadati</taxon>
        <taxon>Planctomycetota</taxon>
        <taxon>Planctomycetia</taxon>
        <taxon>Gemmatales</taxon>
        <taxon>Gemmataceae</taxon>
        <taxon>Limnoglobus</taxon>
    </lineage>
</organism>
<feature type="region of interest" description="Disordered" evidence="1">
    <location>
        <begin position="1"/>
        <end position="45"/>
    </location>
</feature>